<dbReference type="VEuPathDB" id="MicrosporidiaDB:H312_02055"/>
<gene>
    <name evidence="2" type="ORF">H312_02055</name>
</gene>
<protein>
    <recommendedName>
        <fullName evidence="1">Glutaredoxin domain-containing protein</fullName>
    </recommendedName>
</protein>
<dbReference type="InterPro" id="IPR002109">
    <property type="entry name" value="Glutaredoxin"/>
</dbReference>
<dbReference type="SUPFAM" id="SSF52833">
    <property type="entry name" value="Thioredoxin-like"/>
    <property type="match status" value="1"/>
</dbReference>
<dbReference type="HOGENOM" id="CLU_3001873_0_0_1"/>
<feature type="domain" description="Glutaredoxin" evidence="1">
    <location>
        <begin position="1"/>
        <end position="46"/>
    </location>
</feature>
<evidence type="ECO:0000313" key="2">
    <source>
        <dbReference type="EMBL" id="KCZ80543.1"/>
    </source>
</evidence>
<sequence>RILEKKNIDYLYLDGSDKENFELVSEVTQEYKQTTFPLIFLDGEFVGGCSDLESRSL</sequence>
<dbReference type="PROSITE" id="PS51354">
    <property type="entry name" value="GLUTAREDOXIN_2"/>
    <property type="match status" value="1"/>
</dbReference>
<dbReference type="OrthoDB" id="418495at2759"/>
<dbReference type="InterPro" id="IPR036249">
    <property type="entry name" value="Thioredoxin-like_sf"/>
</dbReference>
<feature type="non-terminal residue" evidence="2">
    <location>
        <position position="1"/>
    </location>
</feature>
<keyword evidence="3" id="KW-1185">Reference proteome</keyword>
<accession>A0A059EZX0</accession>
<dbReference type="EMBL" id="KK365175">
    <property type="protein sequence ID" value="KCZ80543.1"/>
    <property type="molecule type" value="Genomic_DNA"/>
</dbReference>
<evidence type="ECO:0000313" key="3">
    <source>
        <dbReference type="Proteomes" id="UP000030655"/>
    </source>
</evidence>
<dbReference type="Pfam" id="PF00462">
    <property type="entry name" value="Glutaredoxin"/>
    <property type="match status" value="1"/>
</dbReference>
<proteinExistence type="predicted"/>
<dbReference type="Gene3D" id="3.40.30.10">
    <property type="entry name" value="Glutaredoxin"/>
    <property type="match status" value="1"/>
</dbReference>
<dbReference type="GO" id="GO:0016491">
    <property type="term" value="F:oxidoreductase activity"/>
    <property type="evidence" value="ECO:0007669"/>
    <property type="project" value="UniProtKB-ARBA"/>
</dbReference>
<dbReference type="AlphaFoldDB" id="A0A059EZX0"/>
<dbReference type="Proteomes" id="UP000030655">
    <property type="component" value="Unassembled WGS sequence"/>
</dbReference>
<organism evidence="2 3">
    <name type="scientific">Anncaliia algerae PRA339</name>
    <dbReference type="NCBI Taxonomy" id="1288291"/>
    <lineage>
        <taxon>Eukaryota</taxon>
        <taxon>Fungi</taxon>
        <taxon>Fungi incertae sedis</taxon>
        <taxon>Microsporidia</taxon>
        <taxon>Tubulinosematoidea</taxon>
        <taxon>Tubulinosematidae</taxon>
        <taxon>Anncaliia</taxon>
    </lineage>
</organism>
<reference evidence="2 3" key="2">
    <citation type="submission" date="2014-03" db="EMBL/GenBank/DDBJ databases">
        <title>The Genome Sequence of Anncaliia algerae insect isolate PRA339.</title>
        <authorList>
            <consortium name="The Broad Institute Genome Sequencing Platform"/>
            <consortium name="The Broad Institute Genome Sequencing Center for Infectious Disease"/>
            <person name="Cuomo C."/>
            <person name="Becnel J."/>
            <person name="Sanscrainte N."/>
            <person name="Walker B."/>
            <person name="Young S.K."/>
            <person name="Zeng Q."/>
            <person name="Gargeya S."/>
            <person name="Fitzgerald M."/>
            <person name="Haas B."/>
            <person name="Abouelleil A."/>
            <person name="Alvarado L."/>
            <person name="Arachchi H.M."/>
            <person name="Berlin A.M."/>
            <person name="Chapman S.B."/>
            <person name="Dewar J."/>
            <person name="Goldberg J."/>
            <person name="Griggs A."/>
            <person name="Gujja S."/>
            <person name="Hansen M."/>
            <person name="Howarth C."/>
            <person name="Imamovic A."/>
            <person name="Larimer J."/>
            <person name="McCowan C."/>
            <person name="Murphy C."/>
            <person name="Neiman D."/>
            <person name="Pearson M."/>
            <person name="Priest M."/>
            <person name="Roberts A."/>
            <person name="Saif S."/>
            <person name="Shea T."/>
            <person name="Sisk P."/>
            <person name="Sykes S."/>
            <person name="Wortman J."/>
            <person name="Nusbaum C."/>
            <person name="Birren B."/>
        </authorList>
    </citation>
    <scope>NUCLEOTIDE SEQUENCE [LARGE SCALE GENOMIC DNA]</scope>
    <source>
        <strain evidence="2 3">PRA339</strain>
    </source>
</reference>
<evidence type="ECO:0000259" key="1">
    <source>
        <dbReference type="Pfam" id="PF00462"/>
    </source>
</evidence>
<reference evidence="3" key="1">
    <citation type="submission" date="2013-02" db="EMBL/GenBank/DDBJ databases">
        <authorList>
            <consortium name="The Broad Institute Genome Sequencing Platform"/>
            <person name="Cuomo C."/>
            <person name="Becnel J."/>
            <person name="Sanscrainte N."/>
            <person name="Walker B."/>
            <person name="Young S.K."/>
            <person name="Zeng Q."/>
            <person name="Gargeya S."/>
            <person name="Fitzgerald M."/>
            <person name="Haas B."/>
            <person name="Abouelleil A."/>
            <person name="Alvarado L."/>
            <person name="Arachchi H.M."/>
            <person name="Berlin A.M."/>
            <person name="Chapman S.B."/>
            <person name="Dewar J."/>
            <person name="Goldberg J."/>
            <person name="Griggs A."/>
            <person name="Gujja S."/>
            <person name="Hansen M."/>
            <person name="Howarth C."/>
            <person name="Imamovic A."/>
            <person name="Larimer J."/>
            <person name="McCowan C."/>
            <person name="Murphy C."/>
            <person name="Neiman D."/>
            <person name="Pearson M."/>
            <person name="Priest M."/>
            <person name="Roberts A."/>
            <person name="Saif S."/>
            <person name="Shea T."/>
            <person name="Sisk P."/>
            <person name="Sykes S."/>
            <person name="Wortman J."/>
            <person name="Nusbaum C."/>
            <person name="Birren B."/>
        </authorList>
    </citation>
    <scope>NUCLEOTIDE SEQUENCE [LARGE SCALE GENOMIC DNA]</scope>
    <source>
        <strain evidence="3">PRA339</strain>
    </source>
</reference>
<name>A0A059EZX0_9MICR</name>
<dbReference type="CDD" id="cd02066">
    <property type="entry name" value="GRX_family"/>
    <property type="match status" value="1"/>
</dbReference>